<keyword evidence="3 6" id="KW-0812">Transmembrane</keyword>
<keyword evidence="7" id="KW-0969">Cilium</keyword>
<reference evidence="7 8" key="1">
    <citation type="journal article" date="2012" name="Front. Microbiol.">
        <title>Redundancy and modularity in membrane-associated dissimilatory nitrate reduction in Bacillus.</title>
        <authorList>
            <person name="Heylen K."/>
            <person name="Keltjens J."/>
        </authorList>
    </citation>
    <scope>NUCLEOTIDE SEQUENCE [LARGE SCALE GENOMIC DNA]</scope>
    <source>
        <strain evidence="8">LMG 21833T</strain>
    </source>
</reference>
<dbReference type="Proteomes" id="UP000006316">
    <property type="component" value="Unassembled WGS sequence"/>
</dbReference>
<evidence type="ECO:0000256" key="4">
    <source>
        <dbReference type="ARBA" id="ARBA00022989"/>
    </source>
</evidence>
<keyword evidence="2" id="KW-1003">Cell membrane</keyword>
<dbReference type="GO" id="GO:0016020">
    <property type="term" value="C:membrane"/>
    <property type="evidence" value="ECO:0007669"/>
    <property type="project" value="InterPro"/>
</dbReference>
<protein>
    <submittedName>
        <fullName evidence="7">Flagellar biosynthetic protein FliZ</fullName>
    </submittedName>
</protein>
<evidence type="ECO:0000313" key="7">
    <source>
        <dbReference type="EMBL" id="EKN63679.1"/>
    </source>
</evidence>
<gene>
    <name evidence="7" type="ORF">BABA_24385</name>
</gene>
<evidence type="ECO:0000256" key="2">
    <source>
        <dbReference type="ARBA" id="ARBA00022475"/>
    </source>
</evidence>
<keyword evidence="8" id="KW-1185">Reference proteome</keyword>
<evidence type="ECO:0000313" key="8">
    <source>
        <dbReference type="Proteomes" id="UP000006316"/>
    </source>
</evidence>
<proteinExistence type="predicted"/>
<dbReference type="PATRIC" id="fig|1117379.3.peg.5056"/>
<comment type="caution">
    <text evidence="7">The sequence shown here is derived from an EMBL/GenBank/DDBJ whole genome shotgun (WGS) entry which is preliminary data.</text>
</comment>
<dbReference type="AlphaFoldDB" id="K6D5V7"/>
<evidence type="ECO:0000256" key="1">
    <source>
        <dbReference type="ARBA" id="ARBA00004236"/>
    </source>
</evidence>
<dbReference type="Pfam" id="PF04347">
    <property type="entry name" value="FliO"/>
    <property type="match status" value="1"/>
</dbReference>
<comment type="subcellular location">
    <subcellularLocation>
        <location evidence="1">Cell membrane</location>
    </subcellularLocation>
</comment>
<dbReference type="eggNOG" id="COG3190">
    <property type="taxonomic scope" value="Bacteria"/>
</dbReference>
<keyword evidence="7" id="KW-0966">Cell projection</keyword>
<evidence type="ECO:0000256" key="3">
    <source>
        <dbReference type="ARBA" id="ARBA00022692"/>
    </source>
</evidence>
<organism evidence="7 8">
    <name type="scientific">Neobacillus bataviensis LMG 21833</name>
    <dbReference type="NCBI Taxonomy" id="1117379"/>
    <lineage>
        <taxon>Bacteria</taxon>
        <taxon>Bacillati</taxon>
        <taxon>Bacillota</taxon>
        <taxon>Bacilli</taxon>
        <taxon>Bacillales</taxon>
        <taxon>Bacillaceae</taxon>
        <taxon>Neobacillus</taxon>
    </lineage>
</organism>
<dbReference type="EMBL" id="AJLS01000157">
    <property type="protein sequence ID" value="EKN63679.1"/>
    <property type="molecule type" value="Genomic_DNA"/>
</dbReference>
<keyword evidence="5 6" id="KW-0472">Membrane</keyword>
<name>K6D5V7_9BACI</name>
<feature type="transmembrane region" description="Helical" evidence="6">
    <location>
        <begin position="63"/>
        <end position="85"/>
    </location>
</feature>
<keyword evidence="7" id="KW-0282">Flagellum</keyword>
<dbReference type="OrthoDB" id="2376965at2"/>
<evidence type="ECO:0000256" key="6">
    <source>
        <dbReference type="SAM" id="Phobius"/>
    </source>
</evidence>
<sequence length="195" mass="21839">MIHVRKKVTLALIIILLFPFFQHHHVAFAKGNNTVYDAYQQDKGQSGTDANPSVGETSSLVPLAAKFIFSFAAIIMLLLLFLKFLKAKSKQISSQSPVYSMGGHSLGGNRSLQLMMIGKTLYILGIGNDVQLLRTIEPGEEQDAILQSLVEETERKQRPAFFPFKKKQTADFEETFLAQMNQVQQSSIPIHKLKD</sequence>
<accession>K6D5V7</accession>
<dbReference type="GO" id="GO:0044781">
    <property type="term" value="P:bacterial-type flagellum organization"/>
    <property type="evidence" value="ECO:0007669"/>
    <property type="project" value="InterPro"/>
</dbReference>
<dbReference type="InterPro" id="IPR022781">
    <property type="entry name" value="Flagellar_biosynth_FliO"/>
</dbReference>
<dbReference type="STRING" id="1117379.BABA_24385"/>
<evidence type="ECO:0000256" key="5">
    <source>
        <dbReference type="ARBA" id="ARBA00023136"/>
    </source>
</evidence>
<keyword evidence="4 6" id="KW-1133">Transmembrane helix</keyword>
<dbReference type="RefSeq" id="WP_007087868.1">
    <property type="nucleotide sequence ID" value="NZ_AJLS01000157.1"/>
</dbReference>